<dbReference type="EMBL" id="CP144700">
    <property type="protein sequence ID" value="WVZ23032.1"/>
    <property type="molecule type" value="Genomic_DNA"/>
</dbReference>
<gene>
    <name evidence="1" type="ORF">V8G54_001576</name>
</gene>
<name>A0AAQ3P9N5_VIGMU</name>
<reference evidence="1 2" key="1">
    <citation type="journal article" date="2023" name="Life. Sci Alliance">
        <title>Evolutionary insights into 3D genome organization and epigenetic landscape of Vigna mungo.</title>
        <authorList>
            <person name="Junaid A."/>
            <person name="Singh B."/>
            <person name="Bhatia S."/>
        </authorList>
    </citation>
    <scope>NUCLEOTIDE SEQUENCE [LARGE SCALE GENOMIC DNA]</scope>
    <source>
        <strain evidence="1">Urdbean</strain>
    </source>
</reference>
<dbReference type="Proteomes" id="UP001374535">
    <property type="component" value="Chromosome 1"/>
</dbReference>
<dbReference type="AlphaFoldDB" id="A0AAQ3P9N5"/>
<organism evidence="1 2">
    <name type="scientific">Vigna mungo</name>
    <name type="common">Black gram</name>
    <name type="synonym">Phaseolus mungo</name>
    <dbReference type="NCBI Taxonomy" id="3915"/>
    <lineage>
        <taxon>Eukaryota</taxon>
        <taxon>Viridiplantae</taxon>
        <taxon>Streptophyta</taxon>
        <taxon>Embryophyta</taxon>
        <taxon>Tracheophyta</taxon>
        <taxon>Spermatophyta</taxon>
        <taxon>Magnoliopsida</taxon>
        <taxon>eudicotyledons</taxon>
        <taxon>Gunneridae</taxon>
        <taxon>Pentapetalae</taxon>
        <taxon>rosids</taxon>
        <taxon>fabids</taxon>
        <taxon>Fabales</taxon>
        <taxon>Fabaceae</taxon>
        <taxon>Papilionoideae</taxon>
        <taxon>50 kb inversion clade</taxon>
        <taxon>NPAAA clade</taxon>
        <taxon>indigoferoid/millettioid clade</taxon>
        <taxon>Phaseoleae</taxon>
        <taxon>Vigna</taxon>
    </lineage>
</organism>
<protein>
    <submittedName>
        <fullName evidence="1">Uncharacterized protein</fullName>
    </submittedName>
</protein>
<sequence>MVIIEDFCSSVLDSEFTEAFSPSHCLPSSIGGAEVASSSFGGLRRTLVSLREAQRGCRQGRVSTIPAVDILCCVSSPVVKGLTHRTCGRFQHSGLKLVAKGLHSSIQQFIISSMPTWNSPSEARKESLISMKMEKKEWEIDEHERLIGGTSQLMEDLVRDNGIKHNLMISKLSQKQQSVGPTITTVQRK</sequence>
<proteinExistence type="predicted"/>
<evidence type="ECO:0000313" key="2">
    <source>
        <dbReference type="Proteomes" id="UP001374535"/>
    </source>
</evidence>
<keyword evidence="2" id="KW-1185">Reference proteome</keyword>
<accession>A0AAQ3P9N5</accession>
<evidence type="ECO:0000313" key="1">
    <source>
        <dbReference type="EMBL" id="WVZ23032.1"/>
    </source>
</evidence>